<evidence type="ECO:0000256" key="2">
    <source>
        <dbReference type="SAM" id="MobiDB-lite"/>
    </source>
</evidence>
<dbReference type="Gene3D" id="2.30.29.30">
    <property type="entry name" value="Pleckstrin-homology domain (PH domain)/Phosphotyrosine-binding domain (PTB)"/>
    <property type="match status" value="1"/>
</dbReference>
<evidence type="ECO:0000313" key="5">
    <source>
        <dbReference type="Proteomes" id="UP000289738"/>
    </source>
</evidence>
<dbReference type="GO" id="GO:0004866">
    <property type="term" value="F:endopeptidase inhibitor activity"/>
    <property type="evidence" value="ECO:0007669"/>
    <property type="project" value="InterPro"/>
</dbReference>
<gene>
    <name evidence="4" type="ORF">Ahy_A05g023618</name>
</gene>
<dbReference type="EMBL" id="SDMP01000005">
    <property type="protein sequence ID" value="RYR57948.1"/>
    <property type="molecule type" value="Genomic_DNA"/>
</dbReference>
<dbReference type="InterPro" id="IPR037848">
    <property type="entry name" value="GEM-like"/>
</dbReference>
<keyword evidence="5" id="KW-1185">Reference proteome</keyword>
<dbReference type="Proteomes" id="UP000289738">
    <property type="component" value="Chromosome A05"/>
</dbReference>
<protein>
    <recommendedName>
        <fullName evidence="3">GRAM domain-containing protein</fullName>
    </recommendedName>
</protein>
<dbReference type="Pfam" id="PF00197">
    <property type="entry name" value="Kunitz_legume"/>
    <property type="match status" value="1"/>
</dbReference>
<reference evidence="4 5" key="1">
    <citation type="submission" date="2019-01" db="EMBL/GenBank/DDBJ databases">
        <title>Sequencing of cultivated peanut Arachis hypogaea provides insights into genome evolution and oil improvement.</title>
        <authorList>
            <person name="Chen X."/>
        </authorList>
    </citation>
    <scope>NUCLEOTIDE SEQUENCE [LARGE SCALE GENOMIC DNA]</scope>
    <source>
        <strain evidence="5">cv. Fuhuasheng</strain>
        <tissue evidence="4">Leaves</tissue>
    </source>
</reference>
<sequence length="334" mass="36856">MMKSFGTSPRKCFSSSNSDDSFESTITNKESVESGTRKKGSSFASRIHEHVKIGSKLSETLKGKLNLGKKIIQKGGRGNIFKHIFGMQEDEKLLKASQCYLYTTAGPIAGVLFVSTKKVAFCSENHITFSSSSGELVSAPYKVLIPVQKIREVNESQNVNKLKQKYIEIVTEDEYEFWFMGFLSLLEHDLESWNLITESQVLGAIRISENAESSAQSGAVTNRRTEREVIIFAVLLNLEPVDNGVDARVSGNAVLSGVWFISTDGVAGNPGVNTVVNWFKIEKDGKDYNLSFCPSVCNCSTLCRPLGIFTDSDGTKHLSLSDQVPTFKVMFKKA</sequence>
<dbReference type="AlphaFoldDB" id="A0A445D405"/>
<dbReference type="SMART" id="SM00568">
    <property type="entry name" value="GRAM"/>
    <property type="match status" value="1"/>
</dbReference>
<name>A0A445D405_ARAHY</name>
<proteinExistence type="inferred from homology"/>
<evidence type="ECO:0000256" key="1">
    <source>
        <dbReference type="ARBA" id="ARBA00009414"/>
    </source>
</evidence>
<evidence type="ECO:0000259" key="3">
    <source>
        <dbReference type="SMART" id="SM00568"/>
    </source>
</evidence>
<dbReference type="InterPro" id="IPR002160">
    <property type="entry name" value="Prot_inh_Kunz-lg"/>
</dbReference>
<comment type="caution">
    <text evidence="4">The sequence shown here is derived from an EMBL/GenBank/DDBJ whole genome shotgun (WGS) entry which is preliminary data.</text>
</comment>
<dbReference type="SUPFAM" id="SSF50386">
    <property type="entry name" value="STI-like"/>
    <property type="match status" value="1"/>
</dbReference>
<evidence type="ECO:0000313" key="4">
    <source>
        <dbReference type="EMBL" id="RYR57948.1"/>
    </source>
</evidence>
<dbReference type="InterPro" id="IPR011065">
    <property type="entry name" value="Kunitz_inhibitor_STI-like_sf"/>
</dbReference>
<dbReference type="Gene3D" id="2.80.10.50">
    <property type="match status" value="1"/>
</dbReference>
<dbReference type="PANTHER" id="PTHR31969">
    <property type="entry name" value="GEM-LIKE PROTEIN 2"/>
    <property type="match status" value="1"/>
</dbReference>
<accession>A0A445D405</accession>
<dbReference type="STRING" id="3818.A0A445D405"/>
<dbReference type="SMART" id="SM00452">
    <property type="entry name" value="STI"/>
    <property type="match status" value="1"/>
</dbReference>
<feature type="domain" description="GRAM" evidence="3">
    <location>
        <begin position="79"/>
        <end position="157"/>
    </location>
</feature>
<dbReference type="InterPro" id="IPR011993">
    <property type="entry name" value="PH-like_dom_sf"/>
</dbReference>
<feature type="region of interest" description="Disordered" evidence="2">
    <location>
        <begin position="1"/>
        <end position="41"/>
    </location>
</feature>
<comment type="similarity">
    <text evidence="1">Belongs to the GEM family.</text>
</comment>
<organism evidence="4 5">
    <name type="scientific">Arachis hypogaea</name>
    <name type="common">Peanut</name>
    <dbReference type="NCBI Taxonomy" id="3818"/>
    <lineage>
        <taxon>Eukaryota</taxon>
        <taxon>Viridiplantae</taxon>
        <taxon>Streptophyta</taxon>
        <taxon>Embryophyta</taxon>
        <taxon>Tracheophyta</taxon>
        <taxon>Spermatophyta</taxon>
        <taxon>Magnoliopsida</taxon>
        <taxon>eudicotyledons</taxon>
        <taxon>Gunneridae</taxon>
        <taxon>Pentapetalae</taxon>
        <taxon>rosids</taxon>
        <taxon>fabids</taxon>
        <taxon>Fabales</taxon>
        <taxon>Fabaceae</taxon>
        <taxon>Papilionoideae</taxon>
        <taxon>50 kb inversion clade</taxon>
        <taxon>dalbergioids sensu lato</taxon>
        <taxon>Dalbergieae</taxon>
        <taxon>Pterocarpus clade</taxon>
        <taxon>Arachis</taxon>
    </lineage>
</organism>
<dbReference type="Pfam" id="PF02893">
    <property type="entry name" value="GRAM"/>
    <property type="match status" value="1"/>
</dbReference>
<dbReference type="InterPro" id="IPR004182">
    <property type="entry name" value="GRAM"/>
</dbReference>